<evidence type="ECO:0000256" key="1">
    <source>
        <dbReference type="SAM" id="MobiDB-lite"/>
    </source>
</evidence>
<comment type="caution">
    <text evidence="3">The sequence shown here is derived from an EMBL/GenBank/DDBJ whole genome shotgun (WGS) entry which is preliminary data.</text>
</comment>
<keyword evidence="4" id="KW-1185">Reference proteome</keyword>
<dbReference type="InterPro" id="IPR053036">
    <property type="entry name" value="CellCycle_DNARepair_Reg"/>
</dbReference>
<organism evidence="3 4">
    <name type="scientific">Circinella minor</name>
    <dbReference type="NCBI Taxonomy" id="1195481"/>
    <lineage>
        <taxon>Eukaryota</taxon>
        <taxon>Fungi</taxon>
        <taxon>Fungi incertae sedis</taxon>
        <taxon>Mucoromycota</taxon>
        <taxon>Mucoromycotina</taxon>
        <taxon>Mucoromycetes</taxon>
        <taxon>Mucorales</taxon>
        <taxon>Lichtheimiaceae</taxon>
        <taxon>Circinella</taxon>
    </lineage>
</organism>
<dbReference type="AlphaFoldDB" id="A0A8H7VIF4"/>
<feature type="compositionally biased region" description="Basic and acidic residues" evidence="1">
    <location>
        <begin position="563"/>
        <end position="581"/>
    </location>
</feature>
<dbReference type="Pfam" id="PF12738">
    <property type="entry name" value="PTCB-BRCT"/>
    <property type="match status" value="1"/>
</dbReference>
<feature type="compositionally biased region" description="Low complexity" evidence="1">
    <location>
        <begin position="535"/>
        <end position="544"/>
    </location>
</feature>
<dbReference type="CDD" id="cd18432">
    <property type="entry name" value="BRCT_PAXIP1_rpt6_like"/>
    <property type="match status" value="1"/>
</dbReference>
<dbReference type="SMART" id="SM00292">
    <property type="entry name" value="BRCT"/>
    <property type="match status" value="6"/>
</dbReference>
<dbReference type="CDD" id="cd17743">
    <property type="entry name" value="BRCT_BRC1_like_rpt5"/>
    <property type="match status" value="1"/>
</dbReference>
<gene>
    <name evidence="3" type="ORF">INT45_007301</name>
</gene>
<feature type="compositionally biased region" description="Acidic residues" evidence="1">
    <location>
        <begin position="545"/>
        <end position="557"/>
    </location>
</feature>
<evidence type="ECO:0000259" key="2">
    <source>
        <dbReference type="PROSITE" id="PS50172"/>
    </source>
</evidence>
<feature type="compositionally biased region" description="Acidic residues" evidence="1">
    <location>
        <begin position="636"/>
        <end position="646"/>
    </location>
</feature>
<accession>A0A8H7VIF4</accession>
<sequence length="897" mass="101007">MTIYGRSKSEKDDEGVPLFKNVKYYLHGTLSFNKKNKLDNILQDGEAEKVEDQDEATHIFSIRHLGLSNENSPDPPYVVTPLWAERAVSLGYVHEPKYYSANPVHLFSGMGVTTHGLPKNDDIAIMAAMQKLGGQNVQKLSEETTHLVVASDNGKTVQKALENYKIPVVTTHFIDDCVNLKRRVREDLYTFPNPKILDSFDKVITRENNDYANAKEEAYKTIGGESLIFPPYGSKFSLQGPYKVELAEDIPTPYLADDCIYVEPDLLGVDTDVLDSWLTYLEKKAGAKIVKEYNKDKVTIAVVKNRSTPTYVEASRDGKMVASKWWLTNTIMRKQKQMPTATLVDYPMPKGGIPGADKVVITISGYKDTARDYLRRLAIHCGMIFTYDMTNQTTHLVINSQTLPKWKRAKKRNISVVNHIWLEECFRDWIIYSVADRRFNHFPGGPILRGLVGKTELIIETLSRWWKDENLYPEEINRLPAKEYAKSINLPTEKRDAFTGKRAAATKANELVRGSAEDMNAYAKEKRRKTAQNISDGTSTTTTITEEEESREDDDDATVTTKDTVDQEHGHTEEGGEEVERPYNNASTSTSEAGAHKGRHKRDYANKESDEEDGDHAELSNKIGTRGKKRQKNTDSTDESDDDDENTSNQPQKKSGTKKPTQPLHMPSPSTSRNISKKSTKNLANESTSKSTEKPVLLFTGFTDKLTKEKREIRKLGVTLTEDVYKATHLVANGKILRTAKFLSAVNLGLKITTKEWLDASIKGGDLLDAEEFPLVDEANEKELGCNLRESLEKARKGRQATDPPSKKGTLFQGYKFYFLGSTKETTQLEQIVESAGGQVVYSVDHLDESKYFIISSPGSTDNEKKLSSYNKEVHSKDVVTLGSLRQSFDNFDQYRL</sequence>
<dbReference type="InterPro" id="IPR036420">
    <property type="entry name" value="BRCT_dom_sf"/>
</dbReference>
<dbReference type="SUPFAM" id="SSF52113">
    <property type="entry name" value="BRCT domain"/>
    <property type="match status" value="5"/>
</dbReference>
<dbReference type="OrthoDB" id="342264at2759"/>
<dbReference type="Gene3D" id="3.40.50.10190">
    <property type="entry name" value="BRCT domain"/>
    <property type="match status" value="4"/>
</dbReference>
<protein>
    <recommendedName>
        <fullName evidence="2">BRCT domain-containing protein</fullName>
    </recommendedName>
</protein>
<feature type="compositionally biased region" description="Polar residues" evidence="1">
    <location>
        <begin position="681"/>
        <end position="690"/>
    </location>
</feature>
<dbReference type="Proteomes" id="UP000646827">
    <property type="component" value="Unassembled WGS sequence"/>
</dbReference>
<evidence type="ECO:0000313" key="3">
    <source>
        <dbReference type="EMBL" id="KAG2220057.1"/>
    </source>
</evidence>
<feature type="region of interest" description="Disordered" evidence="1">
    <location>
        <begin position="523"/>
        <end position="692"/>
    </location>
</feature>
<dbReference type="Pfam" id="PF16589">
    <property type="entry name" value="BRCT_2"/>
    <property type="match status" value="1"/>
</dbReference>
<dbReference type="PANTHER" id="PTHR47667:SF1">
    <property type="entry name" value="REGULATOR OF TY1 TRANSPOSITION PROTEIN 107"/>
    <property type="match status" value="1"/>
</dbReference>
<feature type="domain" description="BRCT" evidence="2">
    <location>
        <begin position="807"/>
        <end position="881"/>
    </location>
</feature>
<dbReference type="InterPro" id="IPR001357">
    <property type="entry name" value="BRCT_dom"/>
</dbReference>
<dbReference type="PROSITE" id="PS50172">
    <property type="entry name" value="BRCT"/>
    <property type="match status" value="4"/>
</dbReference>
<dbReference type="Pfam" id="PF16770">
    <property type="entry name" value="RTT107_BRCT_5"/>
    <property type="match status" value="1"/>
</dbReference>
<feature type="compositionally biased region" description="Polar residues" evidence="1">
    <location>
        <begin position="650"/>
        <end position="660"/>
    </location>
</feature>
<evidence type="ECO:0000313" key="4">
    <source>
        <dbReference type="Proteomes" id="UP000646827"/>
    </source>
</evidence>
<dbReference type="EMBL" id="JAEPRB010000153">
    <property type="protein sequence ID" value="KAG2220057.1"/>
    <property type="molecule type" value="Genomic_DNA"/>
</dbReference>
<feature type="domain" description="BRCT" evidence="2">
    <location>
        <begin position="102"/>
        <end position="191"/>
    </location>
</feature>
<feature type="domain" description="BRCT" evidence="2">
    <location>
        <begin position="359"/>
        <end position="427"/>
    </location>
</feature>
<proteinExistence type="predicted"/>
<dbReference type="Pfam" id="PF00533">
    <property type="entry name" value="BRCT"/>
    <property type="match status" value="1"/>
</dbReference>
<feature type="domain" description="BRCT" evidence="2">
    <location>
        <begin position="694"/>
        <end position="775"/>
    </location>
</feature>
<reference evidence="3 4" key="1">
    <citation type="submission" date="2020-12" db="EMBL/GenBank/DDBJ databases">
        <title>Metabolic potential, ecology and presence of endohyphal bacteria is reflected in genomic diversity of Mucoromycotina.</title>
        <authorList>
            <person name="Muszewska A."/>
            <person name="Okrasinska A."/>
            <person name="Steczkiewicz K."/>
            <person name="Drgas O."/>
            <person name="Orlowska M."/>
            <person name="Perlinska-Lenart U."/>
            <person name="Aleksandrzak-Piekarczyk T."/>
            <person name="Szatraj K."/>
            <person name="Zielenkiewicz U."/>
            <person name="Pilsyk S."/>
            <person name="Malc E."/>
            <person name="Mieczkowski P."/>
            <person name="Kruszewska J.S."/>
            <person name="Biernat P."/>
            <person name="Pawlowska J."/>
        </authorList>
    </citation>
    <scope>NUCLEOTIDE SEQUENCE [LARGE SCALE GENOMIC DNA]</scope>
    <source>
        <strain evidence="3 4">CBS 142.35</strain>
    </source>
</reference>
<dbReference type="PANTHER" id="PTHR47667">
    <property type="entry name" value="REGULATOR OF TY1 TRANSPOSITION PROTEIN 107"/>
    <property type="match status" value="1"/>
</dbReference>
<name>A0A8H7VIF4_9FUNG</name>